<reference evidence="1 2" key="1">
    <citation type="submission" date="2023-10" db="EMBL/GenBank/DDBJ databases">
        <title>Hymenobacter endophyticus sp. nov., an isolate from the leaf tissues of wheat.</title>
        <authorList>
            <person name="Dai Y."/>
        </authorList>
    </citation>
    <scope>NUCLEOTIDE SEQUENCE [LARGE SCALE GENOMIC DNA]</scope>
    <source>
        <strain evidence="1 2">ZK17L-C2</strain>
    </source>
</reference>
<name>A0ABU3TFT6_9BACT</name>
<sequence>MGGVQRVKQSLILLVGLLGVLILGCNQEKVRPEDQPTNREAKSTARKQEVFSKNREFIYQVSRFESGRWAVVDTVVLTSSGVAWRMDSTQKGIGWHSRTSNISSKTGVEESAGGIWIHPPRFDQYAILELSPFPEIKQPPVTGQQWDWELEVGSQWSNPAWAVWKGRMLVKTHYQTVGEQPVTTRLGQLTCQRVTAVARCTQGRSTLDLLFHPRYGFVLLDYVNIDGKRLRFELLSTGTTNQFDGAEYFGKGQFKDLL</sequence>
<gene>
    <name evidence="1" type="ORF">ROI90_07515</name>
</gene>
<evidence type="ECO:0000313" key="2">
    <source>
        <dbReference type="Proteomes" id="UP001250698"/>
    </source>
</evidence>
<comment type="caution">
    <text evidence="1">The sequence shown here is derived from an EMBL/GenBank/DDBJ whole genome shotgun (WGS) entry which is preliminary data.</text>
</comment>
<protein>
    <submittedName>
        <fullName evidence="1">Uncharacterized protein</fullName>
    </submittedName>
</protein>
<evidence type="ECO:0000313" key="1">
    <source>
        <dbReference type="EMBL" id="MDU0370236.1"/>
    </source>
</evidence>
<dbReference type="Proteomes" id="UP001250698">
    <property type="component" value="Unassembled WGS sequence"/>
</dbReference>
<organism evidence="1 2">
    <name type="scientific">Hymenobacter endophyticus</name>
    <dbReference type="NCBI Taxonomy" id="3076335"/>
    <lineage>
        <taxon>Bacteria</taxon>
        <taxon>Pseudomonadati</taxon>
        <taxon>Bacteroidota</taxon>
        <taxon>Cytophagia</taxon>
        <taxon>Cytophagales</taxon>
        <taxon>Hymenobacteraceae</taxon>
        <taxon>Hymenobacter</taxon>
    </lineage>
</organism>
<dbReference type="PROSITE" id="PS51257">
    <property type="entry name" value="PROKAR_LIPOPROTEIN"/>
    <property type="match status" value="1"/>
</dbReference>
<dbReference type="RefSeq" id="WP_315997717.1">
    <property type="nucleotide sequence ID" value="NZ_JAWDJT010000003.1"/>
</dbReference>
<accession>A0ABU3TFT6</accession>
<keyword evidence="2" id="KW-1185">Reference proteome</keyword>
<proteinExistence type="predicted"/>
<dbReference type="EMBL" id="JAWDJT010000003">
    <property type="protein sequence ID" value="MDU0370236.1"/>
    <property type="molecule type" value="Genomic_DNA"/>
</dbReference>